<dbReference type="PANTHER" id="PTHR30349">
    <property type="entry name" value="PHAGE INTEGRASE-RELATED"/>
    <property type="match status" value="1"/>
</dbReference>
<dbReference type="PROSITE" id="PS51900">
    <property type="entry name" value="CB"/>
    <property type="match status" value="1"/>
</dbReference>
<dbReference type="Gene3D" id="1.10.443.10">
    <property type="entry name" value="Intergrase catalytic core"/>
    <property type="match status" value="1"/>
</dbReference>
<dbReference type="InterPro" id="IPR044068">
    <property type="entry name" value="CB"/>
</dbReference>
<evidence type="ECO:0000259" key="7">
    <source>
        <dbReference type="PROSITE" id="PS51900"/>
    </source>
</evidence>
<dbReference type="InterPro" id="IPR050090">
    <property type="entry name" value="Tyrosine_recombinase_XerCD"/>
</dbReference>
<evidence type="ECO:0000259" key="6">
    <source>
        <dbReference type="PROSITE" id="PS51898"/>
    </source>
</evidence>
<feature type="domain" description="Core-binding (CB)" evidence="7">
    <location>
        <begin position="1"/>
        <end position="41"/>
    </location>
</feature>
<comment type="similarity">
    <text evidence="1">Belongs to the 'phage' integrase family.</text>
</comment>
<dbReference type="PANTHER" id="PTHR30349:SF64">
    <property type="entry name" value="PROPHAGE INTEGRASE INTD-RELATED"/>
    <property type="match status" value="1"/>
</dbReference>
<organism evidence="8 9">
    <name type="scientific">Thermobifida halotolerans</name>
    <dbReference type="NCBI Taxonomy" id="483545"/>
    <lineage>
        <taxon>Bacteria</taxon>
        <taxon>Bacillati</taxon>
        <taxon>Actinomycetota</taxon>
        <taxon>Actinomycetes</taxon>
        <taxon>Streptosporangiales</taxon>
        <taxon>Nocardiopsidaceae</taxon>
        <taxon>Thermobifida</taxon>
    </lineage>
</organism>
<dbReference type="InterPro" id="IPR010998">
    <property type="entry name" value="Integrase_recombinase_N"/>
</dbReference>
<reference evidence="8" key="1">
    <citation type="submission" date="2020-10" db="EMBL/GenBank/DDBJ databases">
        <title>De novo genome project of the cellulose decomposer Thermobifida halotolerans type strain.</title>
        <authorList>
            <person name="Nagy I."/>
            <person name="Horvath B."/>
            <person name="Kukolya J."/>
            <person name="Nagy I."/>
            <person name="Orsini M."/>
        </authorList>
    </citation>
    <scope>NUCLEOTIDE SEQUENCE</scope>
    <source>
        <strain evidence="8">DSM 44931</strain>
    </source>
</reference>
<dbReference type="GO" id="GO:0006310">
    <property type="term" value="P:DNA recombination"/>
    <property type="evidence" value="ECO:0007669"/>
    <property type="project" value="UniProtKB-KW"/>
</dbReference>
<gene>
    <name evidence="8" type="ORF">NI17_010535</name>
</gene>
<keyword evidence="2 4" id="KW-0238">DNA-binding</keyword>
<evidence type="ECO:0000313" key="8">
    <source>
        <dbReference type="EMBL" id="UOE21494.1"/>
    </source>
</evidence>
<sequence length="349" mass="39432">MNEIRPGHVQEWVRARQQDGLAASTIQRIVTVLGAIFSTALLNQIIFIHPCEGVVLPKVGRKPLKTITPEQFGEFYSHIDGEVFQLLVEVAIEPGLRWGELSELRMKDLERPSGILTASRAAVEIAPRLHSTGGRFLAKDYPKDGKFRRLKPRRPLVTRIAAFALANGIRDEDLLFQFPDHDDAPIPELPDGVDLGMTPPNDKGRRYRHGTTAAYTNGKCRCEYCRTAFARYRALRRAEGKDQPRRRRQVNTDGHIPAQCFRTNIWHPAREEADLPKDITPYKLRHAHASWLLAGGADLMVVKERLGHASITTTERYLHTLPDADDTALDALANIRGRARRYTDQRSIS</sequence>
<proteinExistence type="inferred from homology"/>
<dbReference type="SUPFAM" id="SSF56349">
    <property type="entry name" value="DNA breaking-rejoining enzymes"/>
    <property type="match status" value="1"/>
</dbReference>
<dbReference type="Pfam" id="PF00589">
    <property type="entry name" value="Phage_integrase"/>
    <property type="match status" value="1"/>
</dbReference>
<keyword evidence="3" id="KW-0233">DNA recombination</keyword>
<keyword evidence="9" id="KW-1185">Reference proteome</keyword>
<protein>
    <submittedName>
        <fullName evidence="8">Tyrosine-type recombinase/integrase</fullName>
    </submittedName>
</protein>
<evidence type="ECO:0000256" key="2">
    <source>
        <dbReference type="ARBA" id="ARBA00023125"/>
    </source>
</evidence>
<dbReference type="EMBL" id="CP063196">
    <property type="protein sequence ID" value="UOE21494.1"/>
    <property type="molecule type" value="Genomic_DNA"/>
</dbReference>
<accession>A0AA97M5I2</accession>
<dbReference type="Gene3D" id="1.10.150.130">
    <property type="match status" value="1"/>
</dbReference>
<evidence type="ECO:0000256" key="3">
    <source>
        <dbReference type="ARBA" id="ARBA00023172"/>
    </source>
</evidence>
<dbReference type="KEGG" id="thao:NI17_010535"/>
<dbReference type="InterPro" id="IPR002104">
    <property type="entry name" value="Integrase_catalytic"/>
</dbReference>
<dbReference type="GO" id="GO:0003677">
    <property type="term" value="F:DNA binding"/>
    <property type="evidence" value="ECO:0007669"/>
    <property type="project" value="UniProtKB-UniRule"/>
</dbReference>
<dbReference type="RefSeq" id="WP_147417009.1">
    <property type="nucleotide sequence ID" value="NZ_CP063196.1"/>
</dbReference>
<dbReference type="Proteomes" id="UP000265719">
    <property type="component" value="Chromosome"/>
</dbReference>
<dbReference type="InterPro" id="IPR013762">
    <property type="entry name" value="Integrase-like_cat_sf"/>
</dbReference>
<feature type="region of interest" description="Disordered" evidence="5">
    <location>
        <begin position="187"/>
        <end position="208"/>
    </location>
</feature>
<dbReference type="GO" id="GO:0015074">
    <property type="term" value="P:DNA integration"/>
    <property type="evidence" value="ECO:0007669"/>
    <property type="project" value="InterPro"/>
</dbReference>
<evidence type="ECO:0000256" key="1">
    <source>
        <dbReference type="ARBA" id="ARBA00008857"/>
    </source>
</evidence>
<dbReference type="AlphaFoldDB" id="A0AA97M5I2"/>
<feature type="domain" description="Tyr recombinase" evidence="6">
    <location>
        <begin position="62"/>
        <end position="330"/>
    </location>
</feature>
<evidence type="ECO:0000313" key="9">
    <source>
        <dbReference type="Proteomes" id="UP000265719"/>
    </source>
</evidence>
<evidence type="ECO:0000256" key="4">
    <source>
        <dbReference type="PROSITE-ProRule" id="PRU01248"/>
    </source>
</evidence>
<dbReference type="InterPro" id="IPR011010">
    <property type="entry name" value="DNA_brk_join_enz"/>
</dbReference>
<dbReference type="PROSITE" id="PS51898">
    <property type="entry name" value="TYR_RECOMBINASE"/>
    <property type="match status" value="1"/>
</dbReference>
<evidence type="ECO:0000256" key="5">
    <source>
        <dbReference type="SAM" id="MobiDB-lite"/>
    </source>
</evidence>
<name>A0AA97M5I2_9ACTN</name>